<dbReference type="EMBL" id="CM026433">
    <property type="protein sequence ID" value="KAG0554363.1"/>
    <property type="molecule type" value="Genomic_DNA"/>
</dbReference>
<evidence type="ECO:0000256" key="1">
    <source>
        <dbReference type="SAM" id="MobiDB-lite"/>
    </source>
</evidence>
<accession>A0A8T0G520</accession>
<sequence>MAKAKKPVCKFLQHSNYTASEISTLSNLPDTTMETYSTNEHSLTRSETSKKLMTTSTWRRNGRSDTKNAAPVTTESETQNSADLIIEQDEPEHVQAHPSALNTISIPPKKTSHYHHDAATQQNSFRKNHYPETTQTTSHPASSTKPSPPTSLPTPISPTPKPLSKQRSQVRHLDSTISTST</sequence>
<keyword evidence="3" id="KW-1185">Reference proteome</keyword>
<evidence type="ECO:0000313" key="2">
    <source>
        <dbReference type="EMBL" id="KAG0554363.1"/>
    </source>
</evidence>
<proteinExistence type="predicted"/>
<feature type="region of interest" description="Disordered" evidence="1">
    <location>
        <begin position="37"/>
        <end position="83"/>
    </location>
</feature>
<name>A0A8T0G520_CERPU</name>
<comment type="caution">
    <text evidence="2">The sequence shown here is derived from an EMBL/GenBank/DDBJ whole genome shotgun (WGS) entry which is preliminary data.</text>
</comment>
<dbReference type="Proteomes" id="UP000822688">
    <property type="component" value="Chromosome 12"/>
</dbReference>
<evidence type="ECO:0000313" key="3">
    <source>
        <dbReference type="Proteomes" id="UP000822688"/>
    </source>
</evidence>
<feature type="region of interest" description="Disordered" evidence="1">
    <location>
        <begin position="103"/>
        <end position="181"/>
    </location>
</feature>
<organism evidence="2 3">
    <name type="scientific">Ceratodon purpureus</name>
    <name type="common">Fire moss</name>
    <name type="synonym">Dicranum purpureum</name>
    <dbReference type="NCBI Taxonomy" id="3225"/>
    <lineage>
        <taxon>Eukaryota</taxon>
        <taxon>Viridiplantae</taxon>
        <taxon>Streptophyta</taxon>
        <taxon>Embryophyta</taxon>
        <taxon>Bryophyta</taxon>
        <taxon>Bryophytina</taxon>
        <taxon>Bryopsida</taxon>
        <taxon>Dicranidae</taxon>
        <taxon>Pseudoditrichales</taxon>
        <taxon>Ditrichaceae</taxon>
        <taxon>Ceratodon</taxon>
    </lineage>
</organism>
<feature type="compositionally biased region" description="Low complexity" evidence="1">
    <location>
        <begin position="136"/>
        <end position="145"/>
    </location>
</feature>
<feature type="compositionally biased region" description="Polar residues" evidence="1">
    <location>
        <begin position="119"/>
        <end position="135"/>
    </location>
</feature>
<reference evidence="2" key="1">
    <citation type="submission" date="2020-06" db="EMBL/GenBank/DDBJ databases">
        <title>WGS assembly of Ceratodon purpureus strain R40.</title>
        <authorList>
            <person name="Carey S.B."/>
            <person name="Jenkins J."/>
            <person name="Shu S."/>
            <person name="Lovell J.T."/>
            <person name="Sreedasyam A."/>
            <person name="Maumus F."/>
            <person name="Tiley G.P."/>
            <person name="Fernandez-Pozo N."/>
            <person name="Barry K."/>
            <person name="Chen C."/>
            <person name="Wang M."/>
            <person name="Lipzen A."/>
            <person name="Daum C."/>
            <person name="Saski C.A."/>
            <person name="Payton A.C."/>
            <person name="Mcbreen J.C."/>
            <person name="Conrad R.E."/>
            <person name="Kollar L.M."/>
            <person name="Olsson S."/>
            <person name="Huttunen S."/>
            <person name="Landis J.B."/>
            <person name="Wickett N.J."/>
            <person name="Johnson M.G."/>
            <person name="Rensing S.A."/>
            <person name="Grimwood J."/>
            <person name="Schmutz J."/>
            <person name="Mcdaniel S.F."/>
        </authorList>
    </citation>
    <scope>NUCLEOTIDE SEQUENCE</scope>
    <source>
        <strain evidence="2">R40</strain>
    </source>
</reference>
<gene>
    <name evidence="2" type="ORF">KC19_12G085300</name>
</gene>
<dbReference type="AlphaFoldDB" id="A0A8T0G520"/>
<feature type="compositionally biased region" description="Pro residues" evidence="1">
    <location>
        <begin position="146"/>
        <end position="161"/>
    </location>
</feature>
<protein>
    <submittedName>
        <fullName evidence="2">Uncharacterized protein</fullName>
    </submittedName>
</protein>
<feature type="compositionally biased region" description="Polar residues" evidence="1">
    <location>
        <begin position="71"/>
        <end position="82"/>
    </location>
</feature>